<dbReference type="AlphaFoldDB" id="A0A1I4Z4T7"/>
<sequence>MVGLGVQGMHLARWAERLGFEVVVGCDIRETGNEPGEADAGTALPRYTRDWTDLLGMALDGVILADDFDTHAPRAIAFLDAGVHVLSETAACTGEDEGRRLVAAADRSSATYSFAENYVALPHVRTIADAVAADEVGDVELIEAEYLHGLAPEALRSLLGASGHWRNRIPPTAYCTHTLSPVLAITGARPVTVTAHGIGPAERATAVVLVVRLSTGAVAVTRHGFLQGEPDSHWSWVSVRGTRGLVESRRLPGDDAWSVRLRAEPWASPTGAVREEVRLPERLVLDGRPVEPGAAGTVRVLQAFRASIDEGAPPLVPVRTAVDASLVGVVGARSLAEGGAPVPVPAL</sequence>
<dbReference type="STRING" id="260086.SAMN05216207_1014100"/>
<gene>
    <name evidence="2" type="ORF">SAMN05216207_1014100</name>
</gene>
<accession>A0A1I4Z4T7</accession>
<name>A0A1I4Z4T7_PSUAM</name>
<keyword evidence="3" id="KW-1185">Reference proteome</keyword>
<dbReference type="PANTHER" id="PTHR43818">
    <property type="entry name" value="BCDNA.GH03377"/>
    <property type="match status" value="1"/>
</dbReference>
<keyword evidence="1" id="KW-0560">Oxidoreductase</keyword>
<reference evidence="2 3" key="1">
    <citation type="submission" date="2016-10" db="EMBL/GenBank/DDBJ databases">
        <authorList>
            <person name="de Groot N.N."/>
        </authorList>
    </citation>
    <scope>NUCLEOTIDE SEQUENCE [LARGE SCALE GENOMIC DNA]</scope>
    <source>
        <strain evidence="2 3">CGMCC 4.1877</strain>
    </source>
</reference>
<organism evidence="2 3">
    <name type="scientific">Pseudonocardia ammonioxydans</name>
    <dbReference type="NCBI Taxonomy" id="260086"/>
    <lineage>
        <taxon>Bacteria</taxon>
        <taxon>Bacillati</taxon>
        <taxon>Actinomycetota</taxon>
        <taxon>Actinomycetes</taxon>
        <taxon>Pseudonocardiales</taxon>
        <taxon>Pseudonocardiaceae</taxon>
        <taxon>Pseudonocardia</taxon>
    </lineage>
</organism>
<dbReference type="SUPFAM" id="SSF55347">
    <property type="entry name" value="Glyceraldehyde-3-phosphate dehydrogenase-like, C-terminal domain"/>
    <property type="match status" value="1"/>
</dbReference>
<dbReference type="EMBL" id="FOUY01000014">
    <property type="protein sequence ID" value="SFN45272.1"/>
    <property type="molecule type" value="Genomic_DNA"/>
</dbReference>
<dbReference type="InterPro" id="IPR050463">
    <property type="entry name" value="Gfo/Idh/MocA_oxidrdct_glycsds"/>
</dbReference>
<evidence type="ECO:0000313" key="2">
    <source>
        <dbReference type="EMBL" id="SFN45272.1"/>
    </source>
</evidence>
<dbReference type="GO" id="GO:0016491">
    <property type="term" value="F:oxidoreductase activity"/>
    <property type="evidence" value="ECO:0007669"/>
    <property type="project" value="UniProtKB-KW"/>
</dbReference>
<evidence type="ECO:0000313" key="3">
    <source>
        <dbReference type="Proteomes" id="UP000199614"/>
    </source>
</evidence>
<dbReference type="InterPro" id="IPR036291">
    <property type="entry name" value="NAD(P)-bd_dom_sf"/>
</dbReference>
<dbReference type="Gene3D" id="3.30.360.10">
    <property type="entry name" value="Dihydrodipicolinate Reductase, domain 2"/>
    <property type="match status" value="1"/>
</dbReference>
<proteinExistence type="predicted"/>
<protein>
    <submittedName>
        <fullName evidence="2">Predicted dehydrogenase</fullName>
    </submittedName>
</protein>
<dbReference type="Gene3D" id="3.40.50.720">
    <property type="entry name" value="NAD(P)-binding Rossmann-like Domain"/>
    <property type="match status" value="1"/>
</dbReference>
<dbReference type="PANTHER" id="PTHR43818:SF11">
    <property type="entry name" value="BCDNA.GH03377"/>
    <property type="match status" value="1"/>
</dbReference>
<dbReference type="SUPFAM" id="SSF51735">
    <property type="entry name" value="NAD(P)-binding Rossmann-fold domains"/>
    <property type="match status" value="1"/>
</dbReference>
<evidence type="ECO:0000256" key="1">
    <source>
        <dbReference type="ARBA" id="ARBA00023002"/>
    </source>
</evidence>
<dbReference type="Proteomes" id="UP000199614">
    <property type="component" value="Unassembled WGS sequence"/>
</dbReference>